<accession>H5WXX0</accession>
<reference evidence="7 8" key="1">
    <citation type="journal article" date="2012" name="Stand. Genomic Sci.">
        <title>Genome sequence of the ocean sediment bacterium Saccharomonospora marina type strain (XMU15(T)).</title>
        <authorList>
            <person name="Klenk H.P."/>
            <person name="Lu M."/>
            <person name="Lucas S."/>
            <person name="Lapidus A."/>
            <person name="Copeland A."/>
            <person name="Pitluck S."/>
            <person name="Goodwin L.A."/>
            <person name="Han C."/>
            <person name="Tapia R."/>
            <person name="Brambilla E.M."/>
            <person name="Potter G."/>
            <person name="Land M."/>
            <person name="Ivanova N."/>
            <person name="Rohde M."/>
            <person name="Goker M."/>
            <person name="Detter J.C."/>
            <person name="Li W.J."/>
            <person name="Kyrpides N.C."/>
            <person name="Woyke T."/>
        </authorList>
    </citation>
    <scope>NUCLEOTIDE SEQUENCE [LARGE SCALE GENOMIC DNA]</scope>
    <source>
        <strain evidence="7 8">XMU15</strain>
    </source>
</reference>
<keyword evidence="8" id="KW-1185">Reference proteome</keyword>
<gene>
    <name evidence="7" type="ORF">SacmaDRAFT_3565</name>
</gene>
<protein>
    <recommendedName>
        <fullName evidence="1">Lactose phosphotransferase system repressor</fullName>
    </recommendedName>
</protein>
<dbReference type="InterPro" id="IPR036390">
    <property type="entry name" value="WH_DNA-bd_sf"/>
</dbReference>
<dbReference type="InterPro" id="IPR001034">
    <property type="entry name" value="DeoR_HTH"/>
</dbReference>
<evidence type="ECO:0000256" key="2">
    <source>
        <dbReference type="ARBA" id="ARBA00022491"/>
    </source>
</evidence>
<dbReference type="InterPro" id="IPR037171">
    <property type="entry name" value="NagB/RpiA_transferase-like"/>
</dbReference>
<feature type="domain" description="HTH deoR-type" evidence="6">
    <location>
        <begin position="3"/>
        <end position="58"/>
    </location>
</feature>
<dbReference type="PANTHER" id="PTHR30363">
    <property type="entry name" value="HTH-TYPE TRANSCRIPTIONAL REGULATOR SRLR-RELATED"/>
    <property type="match status" value="1"/>
</dbReference>
<proteinExistence type="predicted"/>
<dbReference type="InterPro" id="IPR014036">
    <property type="entry name" value="DeoR-like_C"/>
</dbReference>
<keyword evidence="4" id="KW-0804">Transcription</keyword>
<evidence type="ECO:0000313" key="8">
    <source>
        <dbReference type="Proteomes" id="UP000004926"/>
    </source>
</evidence>
<dbReference type="GO" id="GO:0003700">
    <property type="term" value="F:DNA-binding transcription factor activity"/>
    <property type="evidence" value="ECO:0007669"/>
    <property type="project" value="InterPro"/>
</dbReference>
<dbReference type="OrthoDB" id="7688673at2"/>
<dbReference type="InterPro" id="IPR050313">
    <property type="entry name" value="Carb_Metab_HTH_regulators"/>
</dbReference>
<dbReference type="Gene3D" id="1.10.10.10">
    <property type="entry name" value="Winged helix-like DNA-binding domain superfamily/Winged helix DNA-binding domain"/>
    <property type="match status" value="1"/>
</dbReference>
<evidence type="ECO:0000313" key="7">
    <source>
        <dbReference type="EMBL" id="EHR51779.1"/>
    </source>
</evidence>
<dbReference type="Pfam" id="PF08220">
    <property type="entry name" value="HTH_DeoR"/>
    <property type="match status" value="1"/>
</dbReference>
<dbReference type="Pfam" id="PF00455">
    <property type="entry name" value="DeoRC"/>
    <property type="match status" value="1"/>
</dbReference>
<dbReference type="Gene3D" id="3.40.50.1360">
    <property type="match status" value="1"/>
</dbReference>
<evidence type="ECO:0000256" key="1">
    <source>
        <dbReference type="ARBA" id="ARBA00021390"/>
    </source>
</evidence>
<dbReference type="PRINTS" id="PR00037">
    <property type="entry name" value="HTHLACR"/>
</dbReference>
<dbReference type="InterPro" id="IPR036388">
    <property type="entry name" value="WH-like_DNA-bd_sf"/>
</dbReference>
<dbReference type="AlphaFoldDB" id="H5WXX0"/>
<dbReference type="SMART" id="SM01134">
    <property type="entry name" value="DeoRC"/>
    <property type="match status" value="1"/>
</dbReference>
<name>H5WXX0_9PSEU</name>
<comment type="function">
    <text evidence="5">Repressor of the lactose catabolism operon. Galactose-6-phosphate is the inducer.</text>
</comment>
<evidence type="ECO:0000256" key="5">
    <source>
        <dbReference type="ARBA" id="ARBA00024937"/>
    </source>
</evidence>
<dbReference type="SUPFAM" id="SSF46785">
    <property type="entry name" value="Winged helix' DNA-binding domain"/>
    <property type="match status" value="1"/>
</dbReference>
<dbReference type="PANTHER" id="PTHR30363:SF4">
    <property type="entry name" value="GLYCEROL-3-PHOSPHATE REGULON REPRESSOR"/>
    <property type="match status" value="1"/>
</dbReference>
<sequence length="253" mass="27472">MYAEERQQAILERARTRGRVDVTALAEEFSVTTETIRRDLTFLERHGVLRRVHGGAIPVERLGFEPALAAREAVLTAEKARIAKAAVTELPSEGSILLDAGSTTARLAEELPSDRELTVVTHSVNIALNLAARPNITVMLVGGRLRSRTLATVDSWALHALDEIFVDIAFFGTNGISVERGLTTPDPAEAMIKRAAVASARRCVLLADHTKVGNDYFTRFAELKDIDTFITDDGVDSAAAEEIEKAGPRVVKA</sequence>
<dbReference type="RefSeq" id="WP_009155161.1">
    <property type="nucleotide sequence ID" value="NZ_CM001439.1"/>
</dbReference>
<dbReference type="PROSITE" id="PS51000">
    <property type="entry name" value="HTH_DEOR_2"/>
    <property type="match status" value="1"/>
</dbReference>
<dbReference type="HOGENOM" id="CLU_060699_1_4_11"/>
<keyword evidence="3" id="KW-0805">Transcription regulation</keyword>
<dbReference type="Proteomes" id="UP000004926">
    <property type="component" value="Chromosome"/>
</dbReference>
<organism evidence="7 8">
    <name type="scientific">Saccharomonospora marina XMU15</name>
    <dbReference type="NCBI Taxonomy" id="882083"/>
    <lineage>
        <taxon>Bacteria</taxon>
        <taxon>Bacillati</taxon>
        <taxon>Actinomycetota</taxon>
        <taxon>Actinomycetes</taxon>
        <taxon>Pseudonocardiales</taxon>
        <taxon>Pseudonocardiaceae</taxon>
        <taxon>Saccharomonospora</taxon>
    </lineage>
</organism>
<keyword evidence="2" id="KW-0678">Repressor</keyword>
<dbReference type="STRING" id="882083.SacmaDRAFT_3565"/>
<evidence type="ECO:0000256" key="4">
    <source>
        <dbReference type="ARBA" id="ARBA00023163"/>
    </source>
</evidence>
<dbReference type="SMART" id="SM00420">
    <property type="entry name" value="HTH_DEOR"/>
    <property type="match status" value="1"/>
</dbReference>
<dbReference type="eggNOG" id="COG1349">
    <property type="taxonomic scope" value="Bacteria"/>
</dbReference>
<evidence type="ECO:0000259" key="6">
    <source>
        <dbReference type="PROSITE" id="PS51000"/>
    </source>
</evidence>
<dbReference type="EMBL" id="CM001439">
    <property type="protein sequence ID" value="EHR51779.1"/>
    <property type="molecule type" value="Genomic_DNA"/>
</dbReference>
<dbReference type="SUPFAM" id="SSF100950">
    <property type="entry name" value="NagB/RpiA/CoA transferase-like"/>
    <property type="match status" value="1"/>
</dbReference>
<evidence type="ECO:0000256" key="3">
    <source>
        <dbReference type="ARBA" id="ARBA00023015"/>
    </source>
</evidence>